<organism evidence="2 3">
    <name type="scientific">Serratia silvae</name>
    <dbReference type="NCBI Taxonomy" id="2824122"/>
    <lineage>
        <taxon>Bacteria</taxon>
        <taxon>Pseudomonadati</taxon>
        <taxon>Pseudomonadota</taxon>
        <taxon>Gammaproteobacteria</taxon>
        <taxon>Enterobacterales</taxon>
        <taxon>Yersiniaceae</taxon>
        <taxon>Serratia</taxon>
    </lineage>
</organism>
<protein>
    <submittedName>
        <fullName evidence="2">Uncharacterized protein</fullName>
    </submittedName>
</protein>
<dbReference type="RefSeq" id="WP_248947425.1">
    <property type="nucleotide sequence ID" value="NZ_CBCSGY010000016.1"/>
</dbReference>
<dbReference type="EMBL" id="JAGQDC010000021">
    <property type="protein sequence ID" value="MCL1031414.1"/>
    <property type="molecule type" value="Genomic_DNA"/>
</dbReference>
<sequence>MNTSIIFDTAFKAFKEVRREWIQILHDNAAYINDSGEAVERPVAVINDPEVMDRLRHLQKEWELFYQIAESRRALKLMPLPPSFYSPIPIIAADGDLAGIIIRPAANTIKWHRDKVILTLQKKLTQHLRMRRTVESGMLPKSELAMINAAIAVYEADIERFEAMPEDTILVRRQSGYTDVIVKIKNEALQEDVTTLVGKFDGFIDIESTRVGAHGCVINGSRLKYEPIVENNAAGVRSNVYASIKPVPCALASSNVSFYFLDDVNQAKEKLKREIDEARREVLRLRIRSGRADSDRIAAEKKAFDAKRKRVPRITSKAIPKAKN</sequence>
<comment type="caution">
    <text evidence="2">The sequence shown here is derived from an EMBL/GenBank/DDBJ whole genome shotgun (WGS) entry which is preliminary data.</text>
</comment>
<accession>A0ABT0KI42</accession>
<feature type="coiled-coil region" evidence="1">
    <location>
        <begin position="261"/>
        <end position="288"/>
    </location>
</feature>
<evidence type="ECO:0000256" key="1">
    <source>
        <dbReference type="SAM" id="Coils"/>
    </source>
</evidence>
<gene>
    <name evidence="2" type="ORF">KAJ71_20680</name>
</gene>
<evidence type="ECO:0000313" key="2">
    <source>
        <dbReference type="EMBL" id="MCL1031414.1"/>
    </source>
</evidence>
<keyword evidence="1" id="KW-0175">Coiled coil</keyword>
<dbReference type="Proteomes" id="UP001165275">
    <property type="component" value="Unassembled WGS sequence"/>
</dbReference>
<reference evidence="2" key="1">
    <citation type="submission" date="2021-04" db="EMBL/GenBank/DDBJ databases">
        <title>Genome sequence of Serratia sp. arafor3.</title>
        <authorList>
            <person name="Besaury L."/>
        </authorList>
    </citation>
    <scope>NUCLEOTIDE SEQUENCE</scope>
    <source>
        <strain evidence="2">Arafor3</strain>
    </source>
</reference>
<keyword evidence="3" id="KW-1185">Reference proteome</keyword>
<name>A0ABT0KI42_9GAMM</name>
<proteinExistence type="predicted"/>
<evidence type="ECO:0000313" key="3">
    <source>
        <dbReference type="Proteomes" id="UP001165275"/>
    </source>
</evidence>